<sequence>MKAAVWGSPIAHSLSPALHRAAYSALGLDWTYDRREVDTAALPAAFAELDAGWAGVSLTMPLKQAVIPLLASASDLALAVGSVNTLVPVEKPVSGSMPDSPVAWRGVNTDVHGIIAALAEVGLDRATTAVVLGGGATAASAVAALAKLGVTEPVVVVRSVERAWPLLEVGERLGVRVALRPWGDPLEVARVLAGCDAAVSTAPAGAADAVAGALSRALGGRPPAGALLDVVYAPWPTALAQAWAATGGDAVGGFSMLVHQAERQVQLMTGRSAPLEVMRAAGEAAMAVVDARTDQLVTR</sequence>
<dbReference type="InterPro" id="IPR041121">
    <property type="entry name" value="SDH_C"/>
</dbReference>
<reference evidence="5 6" key="1">
    <citation type="submission" date="2018-03" db="EMBL/GenBank/DDBJ databases">
        <title>Genomic Encyclopedia of Archaeal and Bacterial Type Strains, Phase II (KMG-II): from individual species to whole genera.</title>
        <authorList>
            <person name="Goeker M."/>
        </authorList>
    </citation>
    <scope>NUCLEOTIDE SEQUENCE [LARGE SCALE GENOMIC DNA]</scope>
    <source>
        <strain evidence="5 6">DSM 44889</strain>
    </source>
</reference>
<evidence type="ECO:0000313" key="6">
    <source>
        <dbReference type="Proteomes" id="UP000245469"/>
    </source>
</evidence>
<feature type="domain" description="Shikimate dehydrogenase substrate binding N-terminal" evidence="3">
    <location>
        <begin position="5"/>
        <end position="86"/>
    </location>
</feature>
<dbReference type="EMBL" id="QGDQ01000033">
    <property type="protein sequence ID" value="PWJ47989.1"/>
    <property type="molecule type" value="Genomic_DNA"/>
</dbReference>
<keyword evidence="2" id="KW-0057">Aromatic amino acid biosynthesis</keyword>
<dbReference type="Proteomes" id="UP000245469">
    <property type="component" value="Unassembled WGS sequence"/>
</dbReference>
<dbReference type="PANTHER" id="PTHR21089">
    <property type="entry name" value="SHIKIMATE DEHYDROGENASE"/>
    <property type="match status" value="1"/>
</dbReference>
<keyword evidence="6" id="KW-1185">Reference proteome</keyword>
<gene>
    <name evidence="5" type="ORF">BXY45_13313</name>
</gene>
<evidence type="ECO:0000256" key="1">
    <source>
        <dbReference type="ARBA" id="ARBA00004871"/>
    </source>
</evidence>
<proteinExistence type="predicted"/>
<dbReference type="Gene3D" id="3.40.50.10860">
    <property type="entry name" value="Leucine Dehydrogenase, chain A, domain 1"/>
    <property type="match status" value="1"/>
</dbReference>
<feature type="domain" description="SDH C-terminal" evidence="4">
    <location>
        <begin position="253"/>
        <end position="281"/>
    </location>
</feature>
<evidence type="ECO:0000259" key="4">
    <source>
        <dbReference type="Pfam" id="PF18317"/>
    </source>
</evidence>
<dbReference type="RefSeq" id="WP_109776181.1">
    <property type="nucleotide sequence ID" value="NZ_QGDQ01000033.1"/>
</dbReference>
<dbReference type="GO" id="GO:0019632">
    <property type="term" value="P:shikimate metabolic process"/>
    <property type="evidence" value="ECO:0007669"/>
    <property type="project" value="TreeGrafter"/>
</dbReference>
<dbReference type="SUPFAM" id="SSF53223">
    <property type="entry name" value="Aminoacid dehydrogenase-like, N-terminal domain"/>
    <property type="match status" value="1"/>
</dbReference>
<dbReference type="Pfam" id="PF18317">
    <property type="entry name" value="SDH_C"/>
    <property type="match status" value="1"/>
</dbReference>
<dbReference type="InterPro" id="IPR036291">
    <property type="entry name" value="NAD(P)-bd_dom_sf"/>
</dbReference>
<dbReference type="NCBIfam" id="NF001311">
    <property type="entry name" value="PRK00258.1-3"/>
    <property type="match status" value="1"/>
</dbReference>
<evidence type="ECO:0000256" key="2">
    <source>
        <dbReference type="ARBA" id="ARBA00023141"/>
    </source>
</evidence>
<accession>A0A315ZRR6</accession>
<evidence type="ECO:0000259" key="3">
    <source>
        <dbReference type="Pfam" id="PF08501"/>
    </source>
</evidence>
<dbReference type="Pfam" id="PF08501">
    <property type="entry name" value="Shikimate_dh_N"/>
    <property type="match status" value="1"/>
</dbReference>
<dbReference type="GO" id="GO:0004764">
    <property type="term" value="F:shikimate 3-dehydrogenase (NADP+) activity"/>
    <property type="evidence" value="ECO:0007669"/>
    <property type="project" value="InterPro"/>
</dbReference>
<name>A0A315ZRR6_9ACTN</name>
<dbReference type="InterPro" id="IPR022893">
    <property type="entry name" value="Shikimate_DH_fam"/>
</dbReference>
<evidence type="ECO:0000313" key="5">
    <source>
        <dbReference type="EMBL" id="PWJ47989.1"/>
    </source>
</evidence>
<dbReference type="InterPro" id="IPR013708">
    <property type="entry name" value="Shikimate_DH-bd_N"/>
</dbReference>
<dbReference type="AlphaFoldDB" id="A0A315ZRR6"/>
<dbReference type="SUPFAM" id="SSF51735">
    <property type="entry name" value="NAD(P)-binding Rossmann-fold domains"/>
    <property type="match status" value="1"/>
</dbReference>
<dbReference type="OrthoDB" id="9776868at2"/>
<dbReference type="InterPro" id="IPR046346">
    <property type="entry name" value="Aminoacid_DH-like_N_sf"/>
</dbReference>
<dbReference type="GO" id="GO:0009073">
    <property type="term" value="P:aromatic amino acid family biosynthetic process"/>
    <property type="evidence" value="ECO:0007669"/>
    <property type="project" value="UniProtKB-KW"/>
</dbReference>
<dbReference type="GO" id="GO:0050661">
    <property type="term" value="F:NADP binding"/>
    <property type="evidence" value="ECO:0007669"/>
    <property type="project" value="TreeGrafter"/>
</dbReference>
<protein>
    <submittedName>
        <fullName evidence="5">Shikimate dehydrogenase</fullName>
    </submittedName>
</protein>
<comment type="pathway">
    <text evidence="1">Metabolic intermediate biosynthesis; chorismate biosynthesis; chorismate from D-erythrose 4-phosphate and phosphoenolpyruvate: step 4/7.</text>
</comment>
<dbReference type="GO" id="GO:0005829">
    <property type="term" value="C:cytosol"/>
    <property type="evidence" value="ECO:0007669"/>
    <property type="project" value="TreeGrafter"/>
</dbReference>
<keyword evidence="2" id="KW-0028">Amino-acid biosynthesis</keyword>
<dbReference type="GO" id="GO:0009423">
    <property type="term" value="P:chorismate biosynthetic process"/>
    <property type="evidence" value="ECO:0007669"/>
    <property type="project" value="TreeGrafter"/>
</dbReference>
<dbReference type="PANTHER" id="PTHR21089:SF1">
    <property type="entry name" value="BIFUNCTIONAL 3-DEHYDROQUINATE DEHYDRATASE_SHIKIMATE DEHYDROGENASE, CHLOROPLASTIC"/>
    <property type="match status" value="1"/>
</dbReference>
<comment type="caution">
    <text evidence="5">The sequence shown here is derived from an EMBL/GenBank/DDBJ whole genome shotgun (WGS) entry which is preliminary data.</text>
</comment>
<organism evidence="5 6">
    <name type="scientific">Quadrisphaera granulorum</name>
    <dbReference type="NCBI Taxonomy" id="317664"/>
    <lineage>
        <taxon>Bacteria</taxon>
        <taxon>Bacillati</taxon>
        <taxon>Actinomycetota</taxon>
        <taxon>Actinomycetes</taxon>
        <taxon>Kineosporiales</taxon>
        <taxon>Kineosporiaceae</taxon>
        <taxon>Quadrisphaera</taxon>
    </lineage>
</organism>
<dbReference type="Gene3D" id="3.40.50.720">
    <property type="entry name" value="NAD(P)-binding Rossmann-like Domain"/>
    <property type="match status" value="1"/>
</dbReference>